<evidence type="ECO:0000256" key="2">
    <source>
        <dbReference type="RuleBase" id="RU003707"/>
    </source>
</evidence>
<reference evidence="3" key="1">
    <citation type="submission" date="2022-03" db="EMBL/GenBank/DDBJ databases">
        <authorList>
            <person name="Martin C."/>
        </authorList>
    </citation>
    <scope>NUCLEOTIDE SEQUENCE</scope>
</reference>
<dbReference type="EMBL" id="CAIIXF020000001">
    <property type="protein sequence ID" value="CAH1773246.1"/>
    <property type="molecule type" value="Genomic_DNA"/>
</dbReference>
<accession>A0A8J1UB24</accession>
<dbReference type="Pfam" id="PF00378">
    <property type="entry name" value="ECH_1"/>
    <property type="match status" value="1"/>
</dbReference>
<dbReference type="GO" id="GO:0003824">
    <property type="term" value="F:catalytic activity"/>
    <property type="evidence" value="ECO:0007669"/>
    <property type="project" value="InterPro"/>
</dbReference>
<dbReference type="Gene3D" id="3.90.226.10">
    <property type="entry name" value="2-enoyl-CoA Hydratase, Chain A, domain 1"/>
    <property type="match status" value="1"/>
</dbReference>
<evidence type="ECO:0000256" key="1">
    <source>
        <dbReference type="ARBA" id="ARBA00005254"/>
    </source>
</evidence>
<dbReference type="AlphaFoldDB" id="A0A8J1UB24"/>
<proteinExistence type="inferred from homology"/>
<dbReference type="Proteomes" id="UP000749559">
    <property type="component" value="Unassembled WGS sequence"/>
</dbReference>
<keyword evidence="4" id="KW-1185">Reference proteome</keyword>
<gene>
    <name evidence="3" type="ORF">OFUS_LOCUS870</name>
</gene>
<dbReference type="SUPFAM" id="SSF52096">
    <property type="entry name" value="ClpP/crotonase"/>
    <property type="match status" value="1"/>
</dbReference>
<sequence>NIKMAGVLKHHRVIQRIIAPNTCLKSRLVQYRLLSGSSTDLVVTDKVGKIFLIGINRPEKRNCVNSQTAAQLVQAFRTFENDDSLRVAVLHGKGGNFCAGFDLSQLSEGGVSPENFPDPNDGLGPMGPSKMVFNKPVIAAVSGYAVAGGLELSLMCDMRIVEETAIMGVFCRRFGVPLIDGGTVRLPALIGLSRAMDMILTGRGVSANEALQMGLANRVVPIGTAVGEAVKIAQTISNFPQECMLRDRKSAYHATYDAPSHTDAMCYELDNAKHVINLESVQGAGRFVTGAGKGGKFNIDKPTSKL</sequence>
<dbReference type="PANTHER" id="PTHR43802">
    <property type="entry name" value="ENOYL-COA HYDRATASE"/>
    <property type="match status" value="1"/>
</dbReference>
<protein>
    <submittedName>
        <fullName evidence="3">Uncharacterized protein</fullName>
    </submittedName>
</protein>
<evidence type="ECO:0000313" key="4">
    <source>
        <dbReference type="Proteomes" id="UP000749559"/>
    </source>
</evidence>
<dbReference type="OrthoDB" id="448450at2759"/>
<organism evidence="3 4">
    <name type="scientific">Owenia fusiformis</name>
    <name type="common">Polychaete worm</name>
    <dbReference type="NCBI Taxonomy" id="6347"/>
    <lineage>
        <taxon>Eukaryota</taxon>
        <taxon>Metazoa</taxon>
        <taxon>Spiralia</taxon>
        <taxon>Lophotrochozoa</taxon>
        <taxon>Annelida</taxon>
        <taxon>Polychaeta</taxon>
        <taxon>Sedentaria</taxon>
        <taxon>Canalipalpata</taxon>
        <taxon>Sabellida</taxon>
        <taxon>Oweniida</taxon>
        <taxon>Oweniidae</taxon>
        <taxon>Owenia</taxon>
    </lineage>
</organism>
<dbReference type="PANTHER" id="PTHR43802:SF1">
    <property type="entry name" value="IP11341P-RELATED"/>
    <property type="match status" value="1"/>
</dbReference>
<dbReference type="NCBIfam" id="NF006108">
    <property type="entry name" value="PRK08259.1"/>
    <property type="match status" value="1"/>
</dbReference>
<feature type="non-terminal residue" evidence="3">
    <location>
        <position position="306"/>
    </location>
</feature>
<name>A0A8J1UB24_OWEFU</name>
<dbReference type="PROSITE" id="PS00166">
    <property type="entry name" value="ENOYL_COA_HYDRATASE"/>
    <property type="match status" value="1"/>
</dbReference>
<comment type="similarity">
    <text evidence="1 2">Belongs to the enoyl-CoA hydratase/isomerase family.</text>
</comment>
<dbReference type="InterPro" id="IPR001753">
    <property type="entry name" value="Enoyl-CoA_hydra/iso"/>
</dbReference>
<dbReference type="CDD" id="cd06558">
    <property type="entry name" value="crotonase-like"/>
    <property type="match status" value="1"/>
</dbReference>
<dbReference type="InterPro" id="IPR029045">
    <property type="entry name" value="ClpP/crotonase-like_dom_sf"/>
</dbReference>
<evidence type="ECO:0000313" key="3">
    <source>
        <dbReference type="EMBL" id="CAH1773246.1"/>
    </source>
</evidence>
<dbReference type="InterPro" id="IPR018376">
    <property type="entry name" value="Enoyl-CoA_hyd/isom_CS"/>
</dbReference>
<comment type="caution">
    <text evidence="3">The sequence shown here is derived from an EMBL/GenBank/DDBJ whole genome shotgun (WGS) entry which is preliminary data.</text>
</comment>
<dbReference type="Gene3D" id="1.10.287.2460">
    <property type="match status" value="1"/>
</dbReference>